<reference evidence="8 9" key="2">
    <citation type="journal article" date="2018" name="Annu Rev Anim Biosci">
        <title>Bat Biology, Genomes, and the Bat1K Project: To Generate Chromosome-Level Genomes for All Living Bat Species.</title>
        <authorList>
            <person name="Teeling E.C."/>
            <person name="Vernes S.C."/>
            <person name="Davalos L.M."/>
            <person name="Ray D.A."/>
            <person name="Gilbert M.T.P."/>
            <person name="Myers E."/>
        </authorList>
    </citation>
    <scope>NUCLEOTIDE SEQUENCE</scope>
</reference>
<keyword evidence="5" id="KW-0496">Mitochondrion</keyword>
<reference evidence="8" key="4">
    <citation type="submission" date="2025-08" db="UniProtKB">
        <authorList>
            <consortium name="Ensembl"/>
        </authorList>
    </citation>
    <scope>IDENTIFICATION</scope>
</reference>
<keyword evidence="6" id="KW-0687">Ribonucleoprotein</keyword>
<evidence type="ECO:0000256" key="1">
    <source>
        <dbReference type="ARBA" id="ARBA00004173"/>
    </source>
</evidence>
<reference evidence="8" key="5">
    <citation type="submission" date="2025-09" db="UniProtKB">
        <authorList>
            <consortium name="Ensembl"/>
        </authorList>
    </citation>
    <scope>IDENTIFICATION</scope>
</reference>
<dbReference type="GO" id="GO:0005762">
    <property type="term" value="C:mitochondrial large ribosomal subunit"/>
    <property type="evidence" value="ECO:0007669"/>
    <property type="project" value="TreeGrafter"/>
</dbReference>
<evidence type="ECO:0000256" key="2">
    <source>
        <dbReference type="ARBA" id="ARBA00005556"/>
    </source>
</evidence>
<comment type="subcellular location">
    <subcellularLocation>
        <location evidence="1">Mitochondrion</location>
    </subcellularLocation>
</comment>
<evidence type="ECO:0000313" key="9">
    <source>
        <dbReference type="Proteomes" id="UP000472240"/>
    </source>
</evidence>
<evidence type="ECO:0000256" key="3">
    <source>
        <dbReference type="ARBA" id="ARBA00022946"/>
    </source>
</evidence>
<dbReference type="GeneTree" id="ENSGT00390000010491"/>
<keyword evidence="4" id="KW-0689">Ribosomal protein</keyword>
<evidence type="ECO:0000256" key="5">
    <source>
        <dbReference type="ARBA" id="ARBA00023128"/>
    </source>
</evidence>
<dbReference type="InParanoid" id="A0A671FHC3"/>
<organism evidence="8 9">
    <name type="scientific">Rhinolophus ferrumequinum</name>
    <name type="common">Greater horseshoe bat</name>
    <dbReference type="NCBI Taxonomy" id="59479"/>
    <lineage>
        <taxon>Eukaryota</taxon>
        <taxon>Metazoa</taxon>
        <taxon>Chordata</taxon>
        <taxon>Craniata</taxon>
        <taxon>Vertebrata</taxon>
        <taxon>Euteleostomi</taxon>
        <taxon>Mammalia</taxon>
        <taxon>Eutheria</taxon>
        <taxon>Laurasiatheria</taxon>
        <taxon>Chiroptera</taxon>
        <taxon>Yinpterochiroptera</taxon>
        <taxon>Rhinolophoidea</taxon>
        <taxon>Rhinolophidae</taxon>
        <taxon>Rhinolophinae</taxon>
        <taxon>Rhinolophus</taxon>
    </lineage>
</organism>
<evidence type="ECO:0000313" key="8">
    <source>
        <dbReference type="Ensembl" id="ENSRFEP00010025082.1"/>
    </source>
</evidence>
<dbReference type="Proteomes" id="UP000472240">
    <property type="component" value="Chromosome 7"/>
</dbReference>
<name>A0A671FHC3_RHIFE</name>
<comment type="similarity">
    <text evidence="2">Belongs to the mitochondrion-specific ribosomal protein mL42 family.</text>
</comment>
<protein>
    <recommendedName>
        <fullName evidence="7">Large ribosomal subunit protein mL42</fullName>
    </recommendedName>
</protein>
<evidence type="ECO:0000256" key="4">
    <source>
        <dbReference type="ARBA" id="ARBA00022980"/>
    </source>
</evidence>
<dbReference type="PANTHER" id="PTHR13450">
    <property type="entry name" value="MITOCHONDRIAL 39S RIBOSOMAL PROTEIN L42"/>
    <property type="match status" value="1"/>
</dbReference>
<evidence type="ECO:0000256" key="7">
    <source>
        <dbReference type="ARBA" id="ARBA00035189"/>
    </source>
</evidence>
<sequence length="125" mass="14940">MVVAAVKWAQSNRSIRKHLFPIKNGAFYCVCQKSMYSSLPDEYNCKVKLALTYNGKTIVCYHPVDIPYEHTKPIHWPDPVNQSQEKKEKHKNTWRVNNRLNNEWVNNEIREEIKRYLETMKMKTQ</sequence>
<dbReference type="Pfam" id="PF10210">
    <property type="entry name" value="MRP-S32"/>
    <property type="match status" value="1"/>
</dbReference>
<reference evidence="8 9" key="1">
    <citation type="journal article" date="2015" name="Annu Rev Anim Biosci">
        <title>The Genome 10K Project: a way forward.</title>
        <authorList>
            <person name="Koepfli K.P."/>
            <person name="Paten B."/>
            <person name="O'Brien S.J."/>
            <person name="Koepfli K.P."/>
            <person name="Paten B."/>
            <person name="Antunes A."/>
            <person name="Belov K."/>
            <person name="Bustamante C."/>
            <person name="Castoe T.A."/>
            <person name="Clawson H."/>
            <person name="Crawford A.J."/>
            <person name="Diekhans M."/>
            <person name="Distel D."/>
            <person name="Durbin R."/>
            <person name="Earl D."/>
            <person name="Fujita M.K."/>
            <person name="Gamble T."/>
            <person name="Georges A."/>
            <person name="Gemmell N."/>
            <person name="Gilbert M.T."/>
            <person name="Graves J.M."/>
            <person name="Green R.E."/>
            <person name="Hickey G."/>
            <person name="Jarvis E.D."/>
            <person name="Johnson W."/>
            <person name="Komissarov A."/>
            <person name="Korf I."/>
            <person name="Kuhn R."/>
            <person name="Larkin D.M."/>
            <person name="Lewin H."/>
            <person name="Lopez J.V."/>
            <person name="Ma J."/>
            <person name="Marques-Bonet T."/>
            <person name="Miller W."/>
            <person name="Murphy R."/>
            <person name="Pevzner P."/>
            <person name="Shapiro B."/>
            <person name="Steiner C."/>
            <person name="Tamazian G."/>
            <person name="Venkatesh B."/>
            <person name="Wang J."/>
            <person name="Wayne R."/>
            <person name="Wiley E."/>
            <person name="Yang H."/>
            <person name="Zhang G."/>
            <person name="Haussler D."/>
            <person name="Ryder O."/>
            <person name="O'Brien S.J."/>
        </authorList>
    </citation>
    <scope>NUCLEOTIDE SEQUENCE</scope>
</reference>
<dbReference type="AlphaFoldDB" id="A0A671FHC3"/>
<keyword evidence="9" id="KW-1185">Reference proteome</keyword>
<dbReference type="PANTHER" id="PTHR13450:SF4">
    <property type="entry name" value="LARGE RIBOSOMAL SUBUNIT PROTEIN ML42"/>
    <property type="match status" value="1"/>
</dbReference>
<proteinExistence type="inferred from homology"/>
<evidence type="ECO:0000256" key="6">
    <source>
        <dbReference type="ARBA" id="ARBA00023274"/>
    </source>
</evidence>
<dbReference type="InterPro" id="IPR019346">
    <property type="entry name" value="Ribosomal_mL42"/>
</dbReference>
<dbReference type="Ensembl" id="ENSRFET00010027259.1">
    <property type="protein sequence ID" value="ENSRFEP00010025082.1"/>
    <property type="gene ID" value="ENSRFEG00010016693.1"/>
</dbReference>
<accession>A0A671FHC3</accession>
<reference evidence="9" key="3">
    <citation type="submission" date="2018-12" db="EMBL/GenBank/DDBJ databases">
        <title>G10K-VGP greater horseshoe bat female genome, primary haplotype.</title>
        <authorList>
            <person name="Teeling E."/>
            <person name="Myers G."/>
            <person name="Vernes S."/>
            <person name="Pippel M."/>
            <person name="Winkler S."/>
            <person name="Fedrigo O."/>
            <person name="Rhie A."/>
            <person name="Koren S."/>
            <person name="Phillippy A."/>
            <person name="Lewin H."/>
            <person name="Damas J."/>
            <person name="Howe K."/>
            <person name="Mountcastle J."/>
            <person name="Jarvis E.D."/>
        </authorList>
    </citation>
    <scope>NUCLEOTIDE SEQUENCE [LARGE SCALE GENOMIC DNA]</scope>
</reference>
<keyword evidence="3" id="KW-0809">Transit peptide</keyword>